<dbReference type="EMBL" id="GGMS01012176">
    <property type="protein sequence ID" value="MBY81379.1"/>
    <property type="molecule type" value="Transcribed_RNA"/>
</dbReference>
<name>A0A2S2QUE8_9HEMI</name>
<reference evidence="2" key="1">
    <citation type="submission" date="2018-04" db="EMBL/GenBank/DDBJ databases">
        <title>Transcriptome assembly of Sipha flava.</title>
        <authorList>
            <person name="Scully E.D."/>
            <person name="Geib S.M."/>
            <person name="Palmer N.A."/>
            <person name="Koch K."/>
            <person name="Bradshaw J."/>
            <person name="Heng-Moss T."/>
            <person name="Sarath G."/>
        </authorList>
    </citation>
    <scope>NUCLEOTIDE SEQUENCE</scope>
</reference>
<accession>A0A2S2QUE8</accession>
<feature type="region of interest" description="Disordered" evidence="1">
    <location>
        <begin position="1"/>
        <end position="22"/>
    </location>
</feature>
<gene>
    <name evidence="2" type="ORF">g.174317</name>
</gene>
<protein>
    <submittedName>
        <fullName evidence="2">Uncharacterized protein</fullName>
    </submittedName>
</protein>
<sequence length="175" mass="19905">MDNHVKPRINTQNFLSKSQSKHNLKEKLLESKKHNDINPPNPSHTSNITDIDQNLTSINIQEKVIKILPTKTFAETTANESGNLPKLNQAIVFKTIDGIKQIDYIIAFSKITSPKNIISVSRISNNSFCISLTSETIADNLIKEHTYIRVNDIEIPIRKLITPFFFFLGKVIYNL</sequence>
<dbReference type="AlphaFoldDB" id="A0A2S2QUE8"/>
<organism evidence="2">
    <name type="scientific">Sipha flava</name>
    <name type="common">yellow sugarcane aphid</name>
    <dbReference type="NCBI Taxonomy" id="143950"/>
    <lineage>
        <taxon>Eukaryota</taxon>
        <taxon>Metazoa</taxon>
        <taxon>Ecdysozoa</taxon>
        <taxon>Arthropoda</taxon>
        <taxon>Hexapoda</taxon>
        <taxon>Insecta</taxon>
        <taxon>Pterygota</taxon>
        <taxon>Neoptera</taxon>
        <taxon>Paraneoptera</taxon>
        <taxon>Hemiptera</taxon>
        <taxon>Sternorrhyncha</taxon>
        <taxon>Aphidomorpha</taxon>
        <taxon>Aphidoidea</taxon>
        <taxon>Aphididae</taxon>
        <taxon>Sipha</taxon>
    </lineage>
</organism>
<proteinExistence type="predicted"/>
<evidence type="ECO:0000256" key="1">
    <source>
        <dbReference type="SAM" id="MobiDB-lite"/>
    </source>
</evidence>
<feature type="compositionally biased region" description="Polar residues" evidence="1">
    <location>
        <begin position="9"/>
        <end position="18"/>
    </location>
</feature>
<evidence type="ECO:0000313" key="2">
    <source>
        <dbReference type="EMBL" id="MBY81379.1"/>
    </source>
</evidence>